<accession>A0AAD9H8G0</accession>
<feature type="signal peptide" evidence="1">
    <location>
        <begin position="1"/>
        <end position="19"/>
    </location>
</feature>
<evidence type="ECO:0000313" key="2">
    <source>
        <dbReference type="EMBL" id="KAK2023736.1"/>
    </source>
</evidence>
<gene>
    <name evidence="2" type="ORF">LX32DRAFT_707158</name>
</gene>
<comment type="caution">
    <text evidence="2">The sequence shown here is derived from an EMBL/GenBank/DDBJ whole genome shotgun (WGS) entry which is preliminary data.</text>
</comment>
<dbReference type="AlphaFoldDB" id="A0AAD9H8G0"/>
<dbReference type="EMBL" id="MU842988">
    <property type="protein sequence ID" value="KAK2023736.1"/>
    <property type="molecule type" value="Genomic_DNA"/>
</dbReference>
<evidence type="ECO:0000313" key="3">
    <source>
        <dbReference type="Proteomes" id="UP001232148"/>
    </source>
</evidence>
<feature type="chain" id="PRO_5041903646" evidence="1">
    <location>
        <begin position="20"/>
        <end position="319"/>
    </location>
</feature>
<keyword evidence="1" id="KW-0732">Signal</keyword>
<keyword evidence="3" id="KW-1185">Reference proteome</keyword>
<sequence length="319" mass="36180">MVWYLRLLAVSFILSPATGILVTPGQPPGGLEAQGVKDSRFTFSGHPIIPPDPNAIGTFTNGPSGLTSGIIMSTGLVTNAVTGSTPNTNFGYSMGPPIRECAVGTSQENLYYGIFVNVPAQGVTGIRINYLFATQEPTSARPCIFPFDHIISNLNHILFDFDLNHIIYDLYHIIYDLYHIIYDLYHILLDLDHILFDLNHIIYDLSHILFDLNHILFDLNHITLNLKLAVKLQFNVFPELYSKPYPNYYIKFDADHYTKWNLNYVNLELDGNKLNLNLCLCNYVCSLQYIDQSNNTSVDVTHHYISFFTNNNTNNKITF</sequence>
<reference evidence="2" key="1">
    <citation type="submission" date="2021-06" db="EMBL/GenBank/DDBJ databases">
        <title>Comparative genomics, transcriptomics and evolutionary studies reveal genomic signatures of adaptation to plant cell wall in hemibiotrophic fungi.</title>
        <authorList>
            <consortium name="DOE Joint Genome Institute"/>
            <person name="Baroncelli R."/>
            <person name="Diaz J.F."/>
            <person name="Benocci T."/>
            <person name="Peng M."/>
            <person name="Battaglia E."/>
            <person name="Haridas S."/>
            <person name="Andreopoulos W."/>
            <person name="Labutti K."/>
            <person name="Pangilinan J."/>
            <person name="Floch G.L."/>
            <person name="Makela M.R."/>
            <person name="Henrissat B."/>
            <person name="Grigoriev I.V."/>
            <person name="Crouch J.A."/>
            <person name="De Vries R.P."/>
            <person name="Sukno S.A."/>
            <person name="Thon M.R."/>
        </authorList>
    </citation>
    <scope>NUCLEOTIDE SEQUENCE</scope>
    <source>
        <strain evidence="2">MAFF235873</strain>
    </source>
</reference>
<name>A0AAD9H8G0_9PEZI</name>
<proteinExistence type="predicted"/>
<dbReference type="Proteomes" id="UP001232148">
    <property type="component" value="Unassembled WGS sequence"/>
</dbReference>
<evidence type="ECO:0000256" key="1">
    <source>
        <dbReference type="SAM" id="SignalP"/>
    </source>
</evidence>
<protein>
    <submittedName>
        <fullName evidence="2">Uncharacterized protein</fullName>
    </submittedName>
</protein>
<organism evidence="2 3">
    <name type="scientific">Colletotrichum zoysiae</name>
    <dbReference type="NCBI Taxonomy" id="1216348"/>
    <lineage>
        <taxon>Eukaryota</taxon>
        <taxon>Fungi</taxon>
        <taxon>Dikarya</taxon>
        <taxon>Ascomycota</taxon>
        <taxon>Pezizomycotina</taxon>
        <taxon>Sordariomycetes</taxon>
        <taxon>Hypocreomycetidae</taxon>
        <taxon>Glomerellales</taxon>
        <taxon>Glomerellaceae</taxon>
        <taxon>Colletotrichum</taxon>
        <taxon>Colletotrichum graminicola species complex</taxon>
    </lineage>
</organism>